<evidence type="ECO:0000256" key="1">
    <source>
        <dbReference type="SAM" id="MobiDB-lite"/>
    </source>
</evidence>
<dbReference type="InterPro" id="IPR001623">
    <property type="entry name" value="DnaJ_domain"/>
</dbReference>
<evidence type="ECO:0000259" key="2">
    <source>
        <dbReference type="PROSITE" id="PS50076"/>
    </source>
</evidence>
<reference evidence="3" key="2">
    <citation type="submission" date="2021-03" db="UniProtKB">
        <authorList>
            <consortium name="EnsemblPlants"/>
        </authorList>
    </citation>
    <scope>IDENTIFICATION</scope>
</reference>
<evidence type="ECO:0000313" key="3">
    <source>
        <dbReference type="EnsemblPlants" id="AUR62003628-RA:cds"/>
    </source>
</evidence>
<dbReference type="OMA" id="WDAWRKK"/>
<feature type="compositionally biased region" description="Basic residues" evidence="1">
    <location>
        <begin position="76"/>
        <end position="89"/>
    </location>
</feature>
<dbReference type="Proteomes" id="UP000596660">
    <property type="component" value="Unplaced"/>
</dbReference>
<dbReference type="Gramene" id="AUR62003628-RA">
    <property type="protein sequence ID" value="AUR62003628-RA:cds"/>
    <property type="gene ID" value="AUR62003628"/>
</dbReference>
<sequence length="227" mass="26090">MIEPKFQNYARYVTRQKRADAKKALWGLLSEYGESGTSSRKDEQKAYGANNWDTDSDEKPRNSTNKGRSKSDSRAQKIRNHRMRRKFRKGFASEDDDDHPEHIFQASFGNRWYSWSWAGTSHRSTPPGFDWRESYYNTRDHQKEWKTAYESDLEDEAFNVGSRSDRAVLGLPQNGPLKLKDVKTAFHSSALKWHPDKHQGSSQAAAEEKFKLCVNAYKSLSSALSGA</sequence>
<dbReference type="PROSITE" id="PS50076">
    <property type="entry name" value="DNAJ_2"/>
    <property type="match status" value="1"/>
</dbReference>
<dbReference type="PANTHER" id="PTHR45376:SF5">
    <property type="entry name" value="CHAPERONE DNAJ-DOMAIN SUPERFAMILY PROTEIN"/>
    <property type="match status" value="1"/>
</dbReference>
<dbReference type="InterPro" id="IPR036869">
    <property type="entry name" value="J_dom_sf"/>
</dbReference>
<dbReference type="EnsemblPlants" id="AUR62003628-RA">
    <property type="protein sequence ID" value="AUR62003628-RA:cds"/>
    <property type="gene ID" value="AUR62003628"/>
</dbReference>
<organism evidence="3 4">
    <name type="scientific">Chenopodium quinoa</name>
    <name type="common">Quinoa</name>
    <dbReference type="NCBI Taxonomy" id="63459"/>
    <lineage>
        <taxon>Eukaryota</taxon>
        <taxon>Viridiplantae</taxon>
        <taxon>Streptophyta</taxon>
        <taxon>Embryophyta</taxon>
        <taxon>Tracheophyta</taxon>
        <taxon>Spermatophyta</taxon>
        <taxon>Magnoliopsida</taxon>
        <taxon>eudicotyledons</taxon>
        <taxon>Gunneridae</taxon>
        <taxon>Pentapetalae</taxon>
        <taxon>Caryophyllales</taxon>
        <taxon>Chenopodiaceae</taxon>
        <taxon>Chenopodioideae</taxon>
        <taxon>Atripliceae</taxon>
        <taxon>Chenopodium</taxon>
    </lineage>
</organism>
<dbReference type="AlphaFoldDB" id="A0A803KX70"/>
<dbReference type="Gene3D" id="1.10.287.110">
    <property type="entry name" value="DnaJ domain"/>
    <property type="match status" value="1"/>
</dbReference>
<dbReference type="SUPFAM" id="SSF46565">
    <property type="entry name" value="Chaperone J-domain"/>
    <property type="match status" value="1"/>
</dbReference>
<feature type="domain" description="J" evidence="2">
    <location>
        <begin position="164"/>
        <end position="225"/>
    </location>
</feature>
<dbReference type="CDD" id="cd06257">
    <property type="entry name" value="DnaJ"/>
    <property type="match status" value="1"/>
</dbReference>
<reference evidence="3" key="1">
    <citation type="journal article" date="2017" name="Nature">
        <title>The genome of Chenopodium quinoa.</title>
        <authorList>
            <person name="Jarvis D.E."/>
            <person name="Ho Y.S."/>
            <person name="Lightfoot D.J."/>
            <person name="Schmoeckel S.M."/>
            <person name="Li B."/>
            <person name="Borm T.J.A."/>
            <person name="Ohyanagi H."/>
            <person name="Mineta K."/>
            <person name="Michell C.T."/>
            <person name="Saber N."/>
            <person name="Kharbatia N.M."/>
            <person name="Rupper R.R."/>
            <person name="Sharp A.R."/>
            <person name="Dally N."/>
            <person name="Boughton B.A."/>
            <person name="Woo Y.H."/>
            <person name="Gao G."/>
            <person name="Schijlen E.G.W.M."/>
            <person name="Guo X."/>
            <person name="Momin A.A."/>
            <person name="Negrao S."/>
            <person name="Al-Babili S."/>
            <person name="Gehring C."/>
            <person name="Roessner U."/>
            <person name="Jung C."/>
            <person name="Murphy K."/>
            <person name="Arold S.T."/>
            <person name="Gojobori T."/>
            <person name="van der Linden C.G."/>
            <person name="van Loo E.N."/>
            <person name="Jellen E.N."/>
            <person name="Maughan P.J."/>
            <person name="Tester M."/>
        </authorList>
    </citation>
    <scope>NUCLEOTIDE SEQUENCE [LARGE SCALE GENOMIC DNA]</scope>
    <source>
        <strain evidence="3">cv. PI 614886</strain>
    </source>
</reference>
<accession>A0A803KX70</accession>
<name>A0A803KX70_CHEQI</name>
<keyword evidence="4" id="KW-1185">Reference proteome</keyword>
<dbReference type="Pfam" id="PF00226">
    <property type="entry name" value="DnaJ"/>
    <property type="match status" value="1"/>
</dbReference>
<dbReference type="PANTHER" id="PTHR45376">
    <property type="entry name" value="CHAPERONE DNAJ-DOMAIN SUPERFAMILY PROTEIN-RELATED"/>
    <property type="match status" value="1"/>
</dbReference>
<evidence type="ECO:0000313" key="4">
    <source>
        <dbReference type="Proteomes" id="UP000596660"/>
    </source>
</evidence>
<dbReference type="SMART" id="SM00271">
    <property type="entry name" value="DnaJ"/>
    <property type="match status" value="1"/>
</dbReference>
<proteinExistence type="predicted"/>
<feature type="region of interest" description="Disordered" evidence="1">
    <location>
        <begin position="33"/>
        <end position="100"/>
    </location>
</feature>
<protein>
    <recommendedName>
        <fullName evidence="2">J domain-containing protein</fullName>
    </recommendedName>
</protein>